<dbReference type="OrthoDB" id="2309993at2759"/>
<gene>
    <name evidence="3" type="ORF">AGERDE_LOCUS10793</name>
</gene>
<dbReference type="AlphaFoldDB" id="A0A9N9DD56"/>
<name>A0A9N9DD56_9GLOM</name>
<dbReference type="Gene3D" id="3.30.70.330">
    <property type="match status" value="1"/>
</dbReference>
<accession>A0A9N9DD56</accession>
<dbReference type="InterPro" id="IPR012677">
    <property type="entry name" value="Nucleotide-bd_a/b_plait_sf"/>
</dbReference>
<dbReference type="InterPro" id="IPR035979">
    <property type="entry name" value="RBD_domain_sf"/>
</dbReference>
<dbReference type="SMART" id="SM00360">
    <property type="entry name" value="RRM"/>
    <property type="match status" value="1"/>
</dbReference>
<comment type="caution">
    <text evidence="3">The sequence shown here is derived from an EMBL/GenBank/DDBJ whole genome shotgun (WGS) entry which is preliminary data.</text>
</comment>
<dbReference type="SUPFAM" id="SSF54928">
    <property type="entry name" value="RNA-binding domain, RBD"/>
    <property type="match status" value="1"/>
</dbReference>
<reference evidence="3" key="1">
    <citation type="submission" date="2021-06" db="EMBL/GenBank/DDBJ databases">
        <authorList>
            <person name="Kallberg Y."/>
            <person name="Tangrot J."/>
            <person name="Rosling A."/>
        </authorList>
    </citation>
    <scope>NUCLEOTIDE SEQUENCE</scope>
    <source>
        <strain evidence="3">MT106</strain>
    </source>
</reference>
<evidence type="ECO:0000313" key="3">
    <source>
        <dbReference type="EMBL" id="CAG8637001.1"/>
    </source>
</evidence>
<evidence type="ECO:0000256" key="1">
    <source>
        <dbReference type="PROSITE-ProRule" id="PRU00176"/>
    </source>
</evidence>
<dbReference type="Pfam" id="PF00076">
    <property type="entry name" value="RRM_1"/>
    <property type="match status" value="1"/>
</dbReference>
<keyword evidence="1" id="KW-0694">RNA-binding</keyword>
<organism evidence="3 4">
    <name type="scientific">Ambispora gerdemannii</name>
    <dbReference type="NCBI Taxonomy" id="144530"/>
    <lineage>
        <taxon>Eukaryota</taxon>
        <taxon>Fungi</taxon>
        <taxon>Fungi incertae sedis</taxon>
        <taxon>Mucoromycota</taxon>
        <taxon>Glomeromycotina</taxon>
        <taxon>Glomeromycetes</taxon>
        <taxon>Archaeosporales</taxon>
        <taxon>Ambisporaceae</taxon>
        <taxon>Ambispora</taxon>
    </lineage>
</organism>
<feature type="domain" description="RRM" evidence="2">
    <location>
        <begin position="131"/>
        <end position="218"/>
    </location>
</feature>
<evidence type="ECO:0000259" key="2">
    <source>
        <dbReference type="PROSITE" id="PS50102"/>
    </source>
</evidence>
<feature type="non-terminal residue" evidence="3">
    <location>
        <position position="270"/>
    </location>
</feature>
<sequence>MSNSNTHARRDFCRTCENLRTIVISKDQKIATLHEELIIAQKSLIVAQDNLLKASSLRQNKSNSNTSAAPLNQPLVNGVWPFLDLPNAAAASNAAAPIGNIGSGGDGDGIGINDSNGNGMNGSHDHGTPIFRAFIGDVPRDIDRTRLIQCLEITFGPVVDIQFIPSKNCAFVHFANQNGYDNAIREGFVYVKGQSAIQNHNPFPKSISTSVAIKYSQQPLDKVVKAENYRVFWFSMTGIKATSPQMMTMGKGERERICHGKYGNFIDWTS</sequence>
<dbReference type="EMBL" id="CAJVPL010003694">
    <property type="protein sequence ID" value="CAG8637001.1"/>
    <property type="molecule type" value="Genomic_DNA"/>
</dbReference>
<keyword evidence="4" id="KW-1185">Reference proteome</keyword>
<dbReference type="GO" id="GO:0003723">
    <property type="term" value="F:RNA binding"/>
    <property type="evidence" value="ECO:0007669"/>
    <property type="project" value="UniProtKB-UniRule"/>
</dbReference>
<proteinExistence type="predicted"/>
<dbReference type="InterPro" id="IPR000504">
    <property type="entry name" value="RRM_dom"/>
</dbReference>
<dbReference type="CDD" id="cd00590">
    <property type="entry name" value="RRM_SF"/>
    <property type="match status" value="1"/>
</dbReference>
<protein>
    <submittedName>
        <fullName evidence="3">9885_t:CDS:1</fullName>
    </submittedName>
</protein>
<dbReference type="PROSITE" id="PS50102">
    <property type="entry name" value="RRM"/>
    <property type="match status" value="1"/>
</dbReference>
<evidence type="ECO:0000313" key="4">
    <source>
        <dbReference type="Proteomes" id="UP000789831"/>
    </source>
</evidence>
<dbReference type="Proteomes" id="UP000789831">
    <property type="component" value="Unassembled WGS sequence"/>
</dbReference>